<dbReference type="RefSeq" id="WP_393167235.1">
    <property type="nucleotide sequence ID" value="NZ_JBICRM010000010.1"/>
</dbReference>
<proteinExistence type="predicted"/>
<dbReference type="EMBL" id="JBICRM010000010">
    <property type="protein sequence ID" value="MFG1705324.1"/>
    <property type="molecule type" value="Genomic_DNA"/>
</dbReference>
<keyword evidence="2" id="KW-1185">Reference proteome</keyword>
<evidence type="ECO:0000313" key="1">
    <source>
        <dbReference type="EMBL" id="MFG1705324.1"/>
    </source>
</evidence>
<dbReference type="Pfam" id="PF14907">
    <property type="entry name" value="NTP_transf_5"/>
    <property type="match status" value="1"/>
</dbReference>
<evidence type="ECO:0000313" key="2">
    <source>
        <dbReference type="Proteomes" id="UP001603978"/>
    </source>
</evidence>
<dbReference type="Proteomes" id="UP001603978">
    <property type="component" value="Unassembled WGS sequence"/>
</dbReference>
<organism evidence="1 2">
    <name type="scientific">Nonomuraea marmarensis</name>
    <dbReference type="NCBI Taxonomy" id="3351344"/>
    <lineage>
        <taxon>Bacteria</taxon>
        <taxon>Bacillati</taxon>
        <taxon>Actinomycetota</taxon>
        <taxon>Actinomycetes</taxon>
        <taxon>Streptosporangiales</taxon>
        <taxon>Streptosporangiaceae</taxon>
        <taxon>Nonomuraea</taxon>
    </lineage>
</organism>
<protein>
    <submittedName>
        <fullName evidence="1">Nucleotidyltransferase family protein</fullName>
    </submittedName>
</protein>
<gene>
    <name evidence="1" type="ORF">ACFLIM_19220</name>
</gene>
<comment type="caution">
    <text evidence="1">The sequence shown here is derived from an EMBL/GenBank/DDBJ whole genome shotgun (WGS) entry which is preliminary data.</text>
</comment>
<reference evidence="1 2" key="1">
    <citation type="submission" date="2024-10" db="EMBL/GenBank/DDBJ databases">
        <authorList>
            <person name="Topkara A.R."/>
            <person name="Saygin H."/>
        </authorList>
    </citation>
    <scope>NUCLEOTIDE SEQUENCE [LARGE SCALE GENOMIC DNA]</scope>
    <source>
        <strain evidence="1 2">M3C6</strain>
    </source>
</reference>
<dbReference type="InterPro" id="IPR039498">
    <property type="entry name" value="NTP_transf_5"/>
</dbReference>
<accession>A0ABW7AGI6</accession>
<name>A0ABW7AGI6_9ACTN</name>
<sequence>MTTPVPLPDIEAEAIRLTSAFAERGLAVRLIGGLAVARHRHRDVPDALRREYGDIDLVIHPKEGKAFRTAMSELGYLPNVRFNNMRGDRRMLFTDEPNERKLDVFVGGFQMCHSMDLADRLALHPATLSPADLLLTKLQVVEVNRKDLTDALTILLTHEVAPQDTPAEDDHVSSDRLARITSADWGWYTTFTDNLARLPGLAAELLAPAESEVVTGRARLIGELLAAAPKSLRWRVRDRVGRRMPWYDLPDEIGGPIDAHS</sequence>